<evidence type="ECO:0000256" key="2">
    <source>
        <dbReference type="ARBA" id="ARBA00007695"/>
    </source>
</evidence>
<dbReference type="EMBL" id="GEDC01009848">
    <property type="protein sequence ID" value="JAS27450.1"/>
    <property type="molecule type" value="Transcribed_RNA"/>
</dbReference>
<sequence length="236" mass="26569">MTNFKTFYFSIHSIFSYFIFFAVSIVIITAENDYEGPLSITLYHSLKPSTQPEWRPRGQINVQNVVTGDALFSQEHMDLQTIKDLQVLSDQDGIYQLKAVVKTTKGREVSFLTFVKACLLLESELNDSLTMSIDQSGAVIAVTLSSTTSVCENRHVDPADLVDFNTNVIFRNIEQGPMPDTASYIQKIEREREAREHGETKDNRSFLSKYWMYIVPVVIVVVLSGASNPEAQAAAR</sequence>
<comment type="similarity">
    <text evidence="2">Belongs to the EMC10 family.</text>
</comment>
<keyword evidence="8 9" id="KW-0472">Membrane</keyword>
<accession>A0A1B6DP55</accession>
<keyword evidence="5" id="KW-0732">Signal</keyword>
<dbReference type="EMBL" id="GEDC01003618">
    <property type="protein sequence ID" value="JAS33680.1"/>
    <property type="molecule type" value="Transcribed_RNA"/>
</dbReference>
<evidence type="ECO:0000256" key="9">
    <source>
        <dbReference type="SAM" id="Phobius"/>
    </source>
</evidence>
<dbReference type="GO" id="GO:0072546">
    <property type="term" value="C:EMC complex"/>
    <property type="evidence" value="ECO:0007669"/>
    <property type="project" value="TreeGrafter"/>
</dbReference>
<comment type="subcellular location">
    <subcellularLocation>
        <location evidence="1">Endoplasmic reticulum membrane</location>
        <topology evidence="1">Single-pass type I membrane protein</topology>
    </subcellularLocation>
</comment>
<dbReference type="PANTHER" id="PTHR21397:SF4">
    <property type="entry name" value="ER MEMBRANE PROTEIN COMPLEX SUBUNIT 10"/>
    <property type="match status" value="1"/>
</dbReference>
<dbReference type="AlphaFoldDB" id="A0A1B6DP55"/>
<evidence type="ECO:0000256" key="6">
    <source>
        <dbReference type="ARBA" id="ARBA00022824"/>
    </source>
</evidence>
<evidence type="ECO:0000313" key="10">
    <source>
        <dbReference type="EMBL" id="JAS27450.1"/>
    </source>
</evidence>
<feature type="transmembrane region" description="Helical" evidence="9">
    <location>
        <begin position="210"/>
        <end position="227"/>
    </location>
</feature>
<protein>
    <recommendedName>
        <fullName evidence="3">ER membrane protein complex subunit 10</fullName>
    </recommendedName>
</protein>
<dbReference type="Pfam" id="PF21203">
    <property type="entry name" value="ECM10"/>
    <property type="match status" value="1"/>
</dbReference>
<keyword evidence="4 9" id="KW-0812">Transmembrane</keyword>
<gene>
    <name evidence="10" type="ORF">g.20934</name>
    <name evidence="11" type="ORF">g.20938</name>
</gene>
<organism evidence="10">
    <name type="scientific">Clastoptera arizonana</name>
    <name type="common">Arizona spittle bug</name>
    <dbReference type="NCBI Taxonomy" id="38151"/>
    <lineage>
        <taxon>Eukaryota</taxon>
        <taxon>Metazoa</taxon>
        <taxon>Ecdysozoa</taxon>
        <taxon>Arthropoda</taxon>
        <taxon>Hexapoda</taxon>
        <taxon>Insecta</taxon>
        <taxon>Pterygota</taxon>
        <taxon>Neoptera</taxon>
        <taxon>Paraneoptera</taxon>
        <taxon>Hemiptera</taxon>
        <taxon>Auchenorrhyncha</taxon>
        <taxon>Cercopoidea</taxon>
        <taxon>Clastopteridae</taxon>
        <taxon>Clastoptera</taxon>
    </lineage>
</organism>
<evidence type="ECO:0000256" key="8">
    <source>
        <dbReference type="ARBA" id="ARBA00023136"/>
    </source>
</evidence>
<evidence type="ECO:0000256" key="4">
    <source>
        <dbReference type="ARBA" id="ARBA00022692"/>
    </source>
</evidence>
<dbReference type="PANTHER" id="PTHR21397">
    <property type="entry name" value="CHROMATIN COMPLEXES SUBUNIT BAP18-RELATED"/>
    <property type="match status" value="1"/>
</dbReference>
<dbReference type="CDD" id="cd22209">
    <property type="entry name" value="EMC10"/>
    <property type="match status" value="1"/>
</dbReference>
<evidence type="ECO:0000256" key="7">
    <source>
        <dbReference type="ARBA" id="ARBA00022989"/>
    </source>
</evidence>
<evidence type="ECO:0000256" key="1">
    <source>
        <dbReference type="ARBA" id="ARBA00004115"/>
    </source>
</evidence>
<keyword evidence="6" id="KW-0256">Endoplasmic reticulum</keyword>
<evidence type="ECO:0000313" key="11">
    <source>
        <dbReference type="EMBL" id="JAS33680.1"/>
    </source>
</evidence>
<evidence type="ECO:0000256" key="5">
    <source>
        <dbReference type="ARBA" id="ARBA00022729"/>
    </source>
</evidence>
<feature type="transmembrane region" description="Helical" evidence="9">
    <location>
        <begin position="6"/>
        <end position="30"/>
    </location>
</feature>
<name>A0A1B6DP55_9HEMI</name>
<reference evidence="10" key="1">
    <citation type="submission" date="2015-12" db="EMBL/GenBank/DDBJ databases">
        <title>De novo transcriptome assembly of four potential Pierce s Disease insect vectors from Arizona vineyards.</title>
        <authorList>
            <person name="Tassone E.E."/>
        </authorList>
    </citation>
    <scope>NUCLEOTIDE SEQUENCE</scope>
</reference>
<proteinExistence type="inferred from homology"/>
<evidence type="ECO:0000256" key="3">
    <source>
        <dbReference type="ARBA" id="ARBA00020105"/>
    </source>
</evidence>
<keyword evidence="7 9" id="KW-1133">Transmembrane helix</keyword>